<proteinExistence type="predicted"/>
<evidence type="ECO:0000313" key="1">
    <source>
        <dbReference type="EMBL" id="KAB2806916.1"/>
    </source>
</evidence>
<evidence type="ECO:0000313" key="2">
    <source>
        <dbReference type="Proteomes" id="UP000449906"/>
    </source>
</evidence>
<gene>
    <name evidence="1" type="ORF">F9L07_28180</name>
</gene>
<reference evidence="1 2" key="1">
    <citation type="submission" date="2019-09" db="EMBL/GenBank/DDBJ databases">
        <title>Pimelobacter sp. isolated from Paulinella.</title>
        <authorList>
            <person name="Jeong S.E."/>
        </authorList>
    </citation>
    <scope>NUCLEOTIDE SEQUENCE [LARGE SCALE GENOMIC DNA]</scope>
    <source>
        <strain evidence="1 2">Pch-N</strain>
    </source>
</reference>
<protein>
    <submittedName>
        <fullName evidence="1">Uncharacterized protein</fullName>
    </submittedName>
</protein>
<comment type="caution">
    <text evidence="1">The sequence shown here is derived from an EMBL/GenBank/DDBJ whole genome shotgun (WGS) entry which is preliminary data.</text>
</comment>
<accession>A0A7J5DQI5</accession>
<dbReference type="EMBL" id="WBVM01000007">
    <property type="protein sequence ID" value="KAB2806916.1"/>
    <property type="molecule type" value="Genomic_DNA"/>
</dbReference>
<dbReference type="AlphaFoldDB" id="A0A7J5DQI5"/>
<dbReference type="Proteomes" id="UP000449906">
    <property type="component" value="Unassembled WGS sequence"/>
</dbReference>
<name>A0A7J5DQI5_NOCSI</name>
<dbReference type="RefSeq" id="WP_151583227.1">
    <property type="nucleotide sequence ID" value="NZ_WBVM01000007.1"/>
</dbReference>
<sequence>MPDVPHWYVRGGRTPGFTTADSERVARIVRTFGEPGKFYRQTNLYLFTVDRVRKVWCMHSDPPRNDNVRIVNLAYANQVHGPQTDFDERRLAALRLGGAR</sequence>
<organism evidence="1 2">
    <name type="scientific">Nocardioides simplex</name>
    <name type="common">Arthrobacter simplex</name>
    <dbReference type="NCBI Taxonomy" id="2045"/>
    <lineage>
        <taxon>Bacteria</taxon>
        <taxon>Bacillati</taxon>
        <taxon>Actinomycetota</taxon>
        <taxon>Actinomycetes</taxon>
        <taxon>Propionibacteriales</taxon>
        <taxon>Nocardioidaceae</taxon>
        <taxon>Pimelobacter</taxon>
    </lineage>
</organism>